<protein>
    <recommendedName>
        <fullName evidence="4">TonB-dependent receptor</fullName>
    </recommendedName>
</protein>
<organism evidence="2 3">
    <name type="scientific">Chryseobacterium arthrosphaerae</name>
    <dbReference type="NCBI Taxonomy" id="651561"/>
    <lineage>
        <taxon>Bacteria</taxon>
        <taxon>Pseudomonadati</taxon>
        <taxon>Bacteroidota</taxon>
        <taxon>Flavobacteriia</taxon>
        <taxon>Flavobacteriales</taxon>
        <taxon>Weeksellaceae</taxon>
        <taxon>Chryseobacterium group</taxon>
        <taxon>Chryseobacterium</taxon>
    </lineage>
</organism>
<feature type="region of interest" description="Disordered" evidence="1">
    <location>
        <begin position="89"/>
        <end position="131"/>
    </location>
</feature>
<evidence type="ECO:0000256" key="1">
    <source>
        <dbReference type="SAM" id="MobiDB-lite"/>
    </source>
</evidence>
<evidence type="ECO:0008006" key="4">
    <source>
        <dbReference type="Google" id="ProtNLM"/>
    </source>
</evidence>
<comment type="caution">
    <text evidence="2">The sequence shown here is derived from an EMBL/GenBank/DDBJ whole genome shotgun (WGS) entry which is preliminary data.</text>
</comment>
<dbReference type="EMBL" id="RYFC01000003">
    <property type="protein sequence ID" value="RTZ45887.1"/>
    <property type="molecule type" value="Genomic_DNA"/>
</dbReference>
<gene>
    <name evidence="2" type="ORF">EJ377_14195</name>
</gene>
<feature type="compositionally biased region" description="Basic and acidic residues" evidence="1">
    <location>
        <begin position="111"/>
        <end position="125"/>
    </location>
</feature>
<dbReference type="Proteomes" id="UP000276953">
    <property type="component" value="Unassembled WGS sequence"/>
</dbReference>
<dbReference type="AlphaFoldDB" id="A0A432DS59"/>
<evidence type="ECO:0000313" key="2">
    <source>
        <dbReference type="EMBL" id="RTZ45887.1"/>
    </source>
</evidence>
<accession>A0A432DS59</accession>
<sequence>MAGYGSDKRYEGNIQANYFNGDTNLSLIASSNNINSRSVSADEVLILWQQRGGSQSSGGGIQRFSTVGINYNDKFSSDASLDNLSLRYSESNRETRSKASRSTLLPGDSTLKTDSENSGENESKDYNFNNSTVIKPDSKTNIYLSPSFQGLRVSVPADQYLPLQRMVSF</sequence>
<proteinExistence type="predicted"/>
<evidence type="ECO:0000313" key="3">
    <source>
        <dbReference type="Proteomes" id="UP000276953"/>
    </source>
</evidence>
<reference evidence="2 3" key="1">
    <citation type="submission" date="2018-12" db="EMBL/GenBank/DDBJ databases">
        <title>Draft Genome Sequence of Chryseobacterium arthrosphaerae strain ED882-96 Isolated from the Blood of a Patient with Liver Cirrhosis in Taiwan.</title>
        <authorList>
            <person name="Lin J.-N."/>
            <person name="Lai C.-H."/>
            <person name="Yang C.-H."/>
            <person name="Huang Y.-H."/>
        </authorList>
    </citation>
    <scope>NUCLEOTIDE SEQUENCE [LARGE SCALE GENOMIC DNA]</scope>
    <source>
        <strain evidence="2 3">ED882-96</strain>
    </source>
</reference>
<name>A0A432DS59_9FLAO</name>